<keyword evidence="4" id="KW-1185">Reference proteome</keyword>
<dbReference type="InterPro" id="IPR035901">
    <property type="entry name" value="GIY-YIG_endonuc_sf"/>
</dbReference>
<comment type="similarity">
    <text evidence="1">Belongs to the UPF0213 family.</text>
</comment>
<sequence>MKSSAWFLYMIECTDGSLYTGITVDVEARYAAHCSGSGARYTRSHPPARLLGFEIHPDRSSASKAEYRIKRLSTAEKRKYAATLRGTSQP</sequence>
<accession>A0ABS9K3T3</accession>
<dbReference type="Proteomes" id="UP001165384">
    <property type="component" value="Unassembled WGS sequence"/>
</dbReference>
<dbReference type="CDD" id="cd10456">
    <property type="entry name" value="GIY-YIG_UPF0213"/>
    <property type="match status" value="1"/>
</dbReference>
<reference evidence="3" key="1">
    <citation type="submission" date="2022-01" db="EMBL/GenBank/DDBJ databases">
        <authorList>
            <person name="Jo J.-H."/>
            <person name="Im W.-T."/>
        </authorList>
    </citation>
    <scope>NUCLEOTIDE SEQUENCE</scope>
    <source>
        <strain evidence="3">XY25</strain>
    </source>
</reference>
<dbReference type="Pfam" id="PF01541">
    <property type="entry name" value="GIY-YIG"/>
    <property type="match status" value="1"/>
</dbReference>
<evidence type="ECO:0000256" key="1">
    <source>
        <dbReference type="ARBA" id="ARBA00007435"/>
    </source>
</evidence>
<evidence type="ECO:0000259" key="2">
    <source>
        <dbReference type="PROSITE" id="PS50164"/>
    </source>
</evidence>
<organism evidence="3 4">
    <name type="scientific">Dechloromonas hankyongensis</name>
    <dbReference type="NCBI Taxonomy" id="2908002"/>
    <lineage>
        <taxon>Bacteria</taxon>
        <taxon>Pseudomonadati</taxon>
        <taxon>Pseudomonadota</taxon>
        <taxon>Betaproteobacteria</taxon>
        <taxon>Rhodocyclales</taxon>
        <taxon>Azonexaceae</taxon>
        <taxon>Dechloromonas</taxon>
    </lineage>
</organism>
<proteinExistence type="inferred from homology"/>
<dbReference type="InterPro" id="IPR000305">
    <property type="entry name" value="GIY-YIG_endonuc"/>
</dbReference>
<comment type="caution">
    <text evidence="3">The sequence shown here is derived from an EMBL/GenBank/DDBJ whole genome shotgun (WGS) entry which is preliminary data.</text>
</comment>
<evidence type="ECO:0000313" key="3">
    <source>
        <dbReference type="EMBL" id="MCG2577808.1"/>
    </source>
</evidence>
<evidence type="ECO:0000313" key="4">
    <source>
        <dbReference type="Proteomes" id="UP001165384"/>
    </source>
</evidence>
<dbReference type="RefSeq" id="WP_275711140.1">
    <property type="nucleotide sequence ID" value="NZ_JAKLTN010000002.1"/>
</dbReference>
<dbReference type="Gene3D" id="3.40.1440.10">
    <property type="entry name" value="GIY-YIG endonuclease"/>
    <property type="match status" value="1"/>
</dbReference>
<feature type="domain" description="GIY-YIG" evidence="2">
    <location>
        <begin position="4"/>
        <end position="79"/>
    </location>
</feature>
<dbReference type="SUPFAM" id="SSF82771">
    <property type="entry name" value="GIY-YIG endonuclease"/>
    <property type="match status" value="1"/>
</dbReference>
<dbReference type="PROSITE" id="PS50164">
    <property type="entry name" value="GIY_YIG"/>
    <property type="match status" value="1"/>
</dbReference>
<dbReference type="EMBL" id="JAKLTN010000002">
    <property type="protein sequence ID" value="MCG2577808.1"/>
    <property type="molecule type" value="Genomic_DNA"/>
</dbReference>
<dbReference type="PANTHER" id="PTHR34477">
    <property type="entry name" value="UPF0213 PROTEIN YHBQ"/>
    <property type="match status" value="1"/>
</dbReference>
<protein>
    <submittedName>
        <fullName evidence="3">GIY-YIG nuclease family protein</fullName>
    </submittedName>
</protein>
<dbReference type="PANTHER" id="PTHR34477:SF1">
    <property type="entry name" value="UPF0213 PROTEIN YHBQ"/>
    <property type="match status" value="1"/>
</dbReference>
<gene>
    <name evidence="3" type="ORF">LZ012_12470</name>
</gene>
<dbReference type="InterPro" id="IPR050190">
    <property type="entry name" value="UPF0213_domain"/>
</dbReference>
<name>A0ABS9K3T3_9RHOO</name>